<dbReference type="Proteomes" id="UP000078290">
    <property type="component" value="Unassembled WGS sequence"/>
</dbReference>
<dbReference type="EMBL" id="LXMA01000038">
    <property type="protein sequence ID" value="OAT72162.1"/>
    <property type="molecule type" value="Genomic_DNA"/>
</dbReference>
<evidence type="ECO:0000313" key="2">
    <source>
        <dbReference type="Proteomes" id="UP000078290"/>
    </source>
</evidence>
<gene>
    <name evidence="1" type="ORF">A7K69_12285</name>
</gene>
<evidence type="ECO:0000313" key="1">
    <source>
        <dbReference type="EMBL" id="OAT72162.1"/>
    </source>
</evidence>
<name>A0A1B7KQ11_PARTM</name>
<comment type="caution">
    <text evidence="1">The sequence shown here is derived from an EMBL/GenBank/DDBJ whole genome shotgun (WGS) entry which is preliminary data.</text>
</comment>
<sequence>MCFSADSLRVLAEYGRKAIFRFRLTRTHSFYIINLEFEIYELSVYVAFNKEMNEMRKNGQITIGKFQQICEAFGHLPKKSA</sequence>
<proteinExistence type="predicted"/>
<accession>A0A1B7KQ11</accession>
<reference evidence="2" key="1">
    <citation type="submission" date="2016-05" db="EMBL/GenBank/DDBJ databases">
        <authorList>
            <person name="Wang W."/>
            <person name="Zhu L."/>
        </authorList>
    </citation>
    <scope>NUCLEOTIDE SEQUENCE [LARGE SCALE GENOMIC DNA]</scope>
    <source>
        <strain evidence="2">W-2</strain>
    </source>
</reference>
<dbReference type="AlphaFoldDB" id="A0A1B7KQ11"/>
<protein>
    <submittedName>
        <fullName evidence="1">Uncharacterized protein</fullName>
    </submittedName>
</protein>
<organism evidence="1 2">
    <name type="scientific">Parageobacillus thermoglucosidasius</name>
    <name type="common">Geobacillus thermoglucosidasius</name>
    <dbReference type="NCBI Taxonomy" id="1426"/>
    <lineage>
        <taxon>Bacteria</taxon>
        <taxon>Bacillati</taxon>
        <taxon>Bacillota</taxon>
        <taxon>Bacilli</taxon>
        <taxon>Bacillales</taxon>
        <taxon>Anoxybacillaceae</taxon>
        <taxon>Parageobacillus</taxon>
    </lineage>
</organism>